<proteinExistence type="predicted"/>
<evidence type="ECO:0000313" key="2">
    <source>
        <dbReference type="Proteomes" id="UP000825051"/>
    </source>
</evidence>
<dbReference type="AlphaFoldDB" id="A0A8F9TVM4"/>
<sequence>MSIVELRKLPAEEKLRIIEALWGDVAADDEAFQSPAWHEAELRKTEVDLAAGRIEILDWEDAKKELRKRVE</sequence>
<keyword evidence="2" id="KW-1185">Reference proteome</keyword>
<dbReference type="Pfam" id="PF09720">
    <property type="entry name" value="Unstab_antitox"/>
    <property type="match status" value="1"/>
</dbReference>
<name>A0A8F9TVM4_9BACT</name>
<dbReference type="InterPro" id="IPR013406">
    <property type="entry name" value="CHP02574_addiction_mod"/>
</dbReference>
<gene>
    <name evidence="1" type="ORF">K0B96_15070</name>
</gene>
<dbReference type="KEGG" id="ole:K0B96_15070"/>
<dbReference type="Proteomes" id="UP000825051">
    <property type="component" value="Chromosome"/>
</dbReference>
<dbReference type="NCBIfam" id="TIGR02574">
    <property type="entry name" value="stabl_TIGR02574"/>
    <property type="match status" value="1"/>
</dbReference>
<dbReference type="RefSeq" id="WP_220161708.1">
    <property type="nucleotide sequence ID" value="NZ_CP080507.1"/>
</dbReference>
<evidence type="ECO:0000313" key="1">
    <source>
        <dbReference type="EMBL" id="QYM78604.1"/>
    </source>
</evidence>
<dbReference type="EMBL" id="CP080507">
    <property type="protein sequence ID" value="QYM78604.1"/>
    <property type="molecule type" value="Genomic_DNA"/>
</dbReference>
<protein>
    <submittedName>
        <fullName evidence="1">Addiction module protein</fullName>
    </submittedName>
</protein>
<organism evidence="1 2">
    <name type="scientific">Horticoccus luteus</name>
    <dbReference type="NCBI Taxonomy" id="2862869"/>
    <lineage>
        <taxon>Bacteria</taxon>
        <taxon>Pseudomonadati</taxon>
        <taxon>Verrucomicrobiota</taxon>
        <taxon>Opitutia</taxon>
        <taxon>Opitutales</taxon>
        <taxon>Opitutaceae</taxon>
        <taxon>Horticoccus</taxon>
    </lineage>
</organism>
<accession>A0A8F9TVM4</accession>
<reference evidence="1" key="1">
    <citation type="submission" date="2021-08" db="EMBL/GenBank/DDBJ databases">
        <title>Genome of a novel bacterium of the phylum Verrucomicrobia, Oleiharenicola sp. KSB-15.</title>
        <authorList>
            <person name="Chung J.-H."/>
            <person name="Ahn J.-H."/>
            <person name="Yoon Y."/>
            <person name="Kim D.-Y."/>
            <person name="An S.-H."/>
            <person name="Park I."/>
            <person name="Yeon J."/>
        </authorList>
    </citation>
    <scope>NUCLEOTIDE SEQUENCE</scope>
    <source>
        <strain evidence="1">KSB-15</strain>
    </source>
</reference>